<dbReference type="KEGG" id="glz:GLAREA_09871"/>
<gene>
    <name evidence="2" type="ORF">GLAREA_09871</name>
</gene>
<dbReference type="GeneID" id="19468918"/>
<dbReference type="OrthoDB" id="3921745at2759"/>
<keyword evidence="3" id="KW-1185">Reference proteome</keyword>
<evidence type="ECO:0000313" key="3">
    <source>
        <dbReference type="Proteomes" id="UP000016922"/>
    </source>
</evidence>
<dbReference type="EMBL" id="KE145368">
    <property type="protein sequence ID" value="EPE28750.1"/>
    <property type="molecule type" value="Genomic_DNA"/>
</dbReference>
<feature type="region of interest" description="Disordered" evidence="1">
    <location>
        <begin position="33"/>
        <end position="109"/>
    </location>
</feature>
<dbReference type="Proteomes" id="UP000016922">
    <property type="component" value="Unassembled WGS sequence"/>
</dbReference>
<sequence>MGIANVEDQQKKQSLLPDSLHIYLIIAPQPEQGNPMAISSLLNPSDDEDDAESLRSEPDSVERSMNNLDISRRHSQPHYENRSFSDNRLALPLRPINPRGGSYNRRGSYEDCSRRRYAASTGLNRFSSSHYRGRHGPQRHHSRQSSAPPSSSSRHPADRVNKTPHSNKAYTSEQVHFIRYTKEDLGVPWKGHPARFRRFWEDHRESDQCFSSRYYRCNIRPRHVNWVPILVDGRPVLDPAPVRGRSTPEGKAMDFPYTLIELSPHRALEYSWVSLADKARAMDILRQDEIRDAMIENGTFVDPDPKNKKWRWRRMIRLMEADGLLPGGC</sequence>
<reference evidence="2 3" key="1">
    <citation type="journal article" date="2013" name="BMC Genomics">
        <title>Genomics-driven discovery of the pneumocandin biosynthetic gene cluster in the fungus Glarea lozoyensis.</title>
        <authorList>
            <person name="Chen L."/>
            <person name="Yue Q."/>
            <person name="Zhang X."/>
            <person name="Xiang M."/>
            <person name="Wang C."/>
            <person name="Li S."/>
            <person name="Che Y."/>
            <person name="Ortiz-Lopez F.J."/>
            <person name="Bills G.F."/>
            <person name="Liu X."/>
            <person name="An Z."/>
        </authorList>
    </citation>
    <scope>NUCLEOTIDE SEQUENCE [LARGE SCALE GENOMIC DNA]</scope>
    <source>
        <strain evidence="3">ATCC 20868 / MF5171</strain>
    </source>
</reference>
<dbReference type="RefSeq" id="XP_008084658.1">
    <property type="nucleotide sequence ID" value="XM_008086467.1"/>
</dbReference>
<evidence type="ECO:0000313" key="2">
    <source>
        <dbReference type="EMBL" id="EPE28750.1"/>
    </source>
</evidence>
<feature type="compositionally biased region" description="Basic and acidic residues" evidence="1">
    <location>
        <begin position="52"/>
        <end position="62"/>
    </location>
</feature>
<name>S3CSX0_GLAL2</name>
<dbReference type="HOGENOM" id="CLU_844814_0_0_1"/>
<accession>S3CSX0</accession>
<feature type="compositionally biased region" description="Low complexity" evidence="1">
    <location>
        <begin position="144"/>
        <end position="154"/>
    </location>
</feature>
<protein>
    <submittedName>
        <fullName evidence="2">Uncharacterized protein</fullName>
    </submittedName>
</protein>
<proteinExistence type="predicted"/>
<organism evidence="2 3">
    <name type="scientific">Glarea lozoyensis (strain ATCC 20868 / MF5171)</name>
    <dbReference type="NCBI Taxonomy" id="1116229"/>
    <lineage>
        <taxon>Eukaryota</taxon>
        <taxon>Fungi</taxon>
        <taxon>Dikarya</taxon>
        <taxon>Ascomycota</taxon>
        <taxon>Pezizomycotina</taxon>
        <taxon>Leotiomycetes</taxon>
        <taxon>Helotiales</taxon>
        <taxon>Helotiaceae</taxon>
        <taxon>Glarea</taxon>
    </lineage>
</organism>
<feature type="compositionally biased region" description="Basic residues" evidence="1">
    <location>
        <begin position="131"/>
        <end position="143"/>
    </location>
</feature>
<evidence type="ECO:0000256" key="1">
    <source>
        <dbReference type="SAM" id="MobiDB-lite"/>
    </source>
</evidence>
<feature type="region of interest" description="Disordered" evidence="1">
    <location>
        <begin position="123"/>
        <end position="170"/>
    </location>
</feature>
<dbReference type="AlphaFoldDB" id="S3CSX0"/>